<name>A0A3N0V2B2_9PROT</name>
<organism evidence="1 2">
    <name type="scientific">Pseudomethylobacillus aquaticus</name>
    <dbReference type="NCBI Taxonomy" id="2676064"/>
    <lineage>
        <taxon>Bacteria</taxon>
        <taxon>Pseudomonadati</taxon>
        <taxon>Pseudomonadota</taxon>
        <taxon>Betaproteobacteria</taxon>
        <taxon>Nitrosomonadales</taxon>
        <taxon>Methylophilaceae</taxon>
        <taxon>Pseudomethylobacillus</taxon>
    </lineage>
</organism>
<dbReference type="EMBL" id="RJVP01000002">
    <property type="protein sequence ID" value="ROH86947.1"/>
    <property type="molecule type" value="Genomic_DNA"/>
</dbReference>
<evidence type="ECO:0000313" key="2">
    <source>
        <dbReference type="Proteomes" id="UP000275137"/>
    </source>
</evidence>
<evidence type="ECO:0000313" key="1">
    <source>
        <dbReference type="EMBL" id="ROH86947.1"/>
    </source>
</evidence>
<reference evidence="1 2" key="1">
    <citation type="submission" date="2018-10" db="EMBL/GenBank/DDBJ databases">
        <authorList>
            <person name="Chen W.-M."/>
        </authorList>
    </citation>
    <scope>NUCLEOTIDE SEQUENCE [LARGE SCALE GENOMIC DNA]</scope>
    <source>
        <strain evidence="1 2">H-5</strain>
    </source>
</reference>
<dbReference type="Proteomes" id="UP000275137">
    <property type="component" value="Unassembled WGS sequence"/>
</dbReference>
<gene>
    <name evidence="1" type="ORF">ED236_04390</name>
</gene>
<accession>A0A3N0V2B2</accession>
<keyword evidence="2" id="KW-1185">Reference proteome</keyword>
<sequence>MAQARSLVDQARQALQVNDMAAGLAALEQAITLQRNSAGILMSAVRLALSVKAYAQADDWLAAYTGKSGFAIHMLKAEAARASGKLAECLAILAQMTATETDQLSAMRLMQCAAELSLEREQDAILTLQRCLREGAISQAGLRKLAELAYTHRQFGFYLVLMQASPGAVSGVKQYSRWLYACAATASFDSLLQLQSVAASVPVHASFKLFAVALLRVYRPSDLAEHADGLVVANIPKTGIQFLEELIAALPAELRLRSAELLTAISDGLSQPRQRNALLVHFGLPAAVSEEELRASSASLSLLKKQQRIKRRIEIALRMGMYRQAISIMLNATPGEEGAHLRIQFAHRLLELGVWQEAQRLQGLILKSAALPDDHEEIRQLAQRVEEVSTAPASQFAVAQHHSRPDEMFDDGAIHHYRFGHDSCIVWITGPAKEIMFDFEIVLSMLREQKISLVRVIDRSRLGGLFGFGTNLFNRPASQQLLAEQLQALSYPVYGLMGYSLNATGALIYAGEMPAAGALALSPHTKMPNLEESGGGRASILKRILARGASVPHDVLPGLAARSPHAVVHCHYGSTCRFDVAHAERLLDLPNVSLLAGKHGEHNTLAQLIEDGQMQHAVANFHAAIMAHSGRG</sequence>
<comment type="caution">
    <text evidence="1">The sequence shown here is derived from an EMBL/GenBank/DDBJ whole genome shotgun (WGS) entry which is preliminary data.</text>
</comment>
<proteinExistence type="predicted"/>
<dbReference type="AlphaFoldDB" id="A0A3N0V2B2"/>
<protein>
    <submittedName>
        <fullName evidence="1">Uncharacterized protein</fullName>
    </submittedName>
</protein>
<dbReference type="RefSeq" id="WP_123236755.1">
    <property type="nucleotide sequence ID" value="NZ_RJVP01000002.1"/>
</dbReference>